<accession>A0A0E9SAS5</accession>
<evidence type="ECO:0000313" key="1">
    <source>
        <dbReference type="EMBL" id="JAH37628.1"/>
    </source>
</evidence>
<reference evidence="1" key="1">
    <citation type="submission" date="2014-11" db="EMBL/GenBank/DDBJ databases">
        <authorList>
            <person name="Amaro Gonzalez C."/>
        </authorList>
    </citation>
    <scope>NUCLEOTIDE SEQUENCE</scope>
</reference>
<proteinExistence type="predicted"/>
<dbReference type="AlphaFoldDB" id="A0A0E9SAS5"/>
<organism evidence="1">
    <name type="scientific">Anguilla anguilla</name>
    <name type="common">European freshwater eel</name>
    <name type="synonym">Muraena anguilla</name>
    <dbReference type="NCBI Taxonomy" id="7936"/>
    <lineage>
        <taxon>Eukaryota</taxon>
        <taxon>Metazoa</taxon>
        <taxon>Chordata</taxon>
        <taxon>Craniata</taxon>
        <taxon>Vertebrata</taxon>
        <taxon>Euteleostomi</taxon>
        <taxon>Actinopterygii</taxon>
        <taxon>Neopterygii</taxon>
        <taxon>Teleostei</taxon>
        <taxon>Anguilliformes</taxon>
        <taxon>Anguillidae</taxon>
        <taxon>Anguilla</taxon>
    </lineage>
</organism>
<reference evidence="1" key="2">
    <citation type="journal article" date="2015" name="Fish Shellfish Immunol.">
        <title>Early steps in the European eel (Anguilla anguilla)-Vibrio vulnificus interaction in the gills: Role of the RtxA13 toxin.</title>
        <authorList>
            <person name="Callol A."/>
            <person name="Pajuelo D."/>
            <person name="Ebbesson L."/>
            <person name="Teles M."/>
            <person name="MacKenzie S."/>
            <person name="Amaro C."/>
        </authorList>
    </citation>
    <scope>NUCLEOTIDE SEQUENCE</scope>
</reference>
<protein>
    <submittedName>
        <fullName evidence="1">Uncharacterized protein</fullName>
    </submittedName>
</protein>
<name>A0A0E9SAS5_ANGAN</name>
<dbReference type="EMBL" id="GBXM01070949">
    <property type="protein sequence ID" value="JAH37628.1"/>
    <property type="molecule type" value="Transcribed_RNA"/>
</dbReference>
<sequence>MVKSAVRPRMSDPAHTKHQ</sequence>